<dbReference type="EMBL" id="JAATIP010000237">
    <property type="protein sequence ID" value="KAF4357365.1"/>
    <property type="molecule type" value="Genomic_DNA"/>
</dbReference>
<gene>
    <name evidence="1" type="ORF">F8388_023544</name>
</gene>
<organism evidence="1 2">
    <name type="scientific">Cannabis sativa</name>
    <name type="common">Hemp</name>
    <name type="synonym">Marijuana</name>
    <dbReference type="NCBI Taxonomy" id="3483"/>
    <lineage>
        <taxon>Eukaryota</taxon>
        <taxon>Viridiplantae</taxon>
        <taxon>Streptophyta</taxon>
        <taxon>Embryophyta</taxon>
        <taxon>Tracheophyta</taxon>
        <taxon>Spermatophyta</taxon>
        <taxon>Magnoliopsida</taxon>
        <taxon>eudicotyledons</taxon>
        <taxon>Gunneridae</taxon>
        <taxon>Pentapetalae</taxon>
        <taxon>rosids</taxon>
        <taxon>fabids</taxon>
        <taxon>Rosales</taxon>
        <taxon>Cannabaceae</taxon>
        <taxon>Cannabis</taxon>
    </lineage>
</organism>
<name>A0A7J6EFX9_CANSA</name>
<dbReference type="AlphaFoldDB" id="A0A7J6EFX9"/>
<protein>
    <submittedName>
        <fullName evidence="1">Uncharacterized protein</fullName>
    </submittedName>
</protein>
<accession>A0A7J6EFX9</accession>
<comment type="caution">
    <text evidence="1">The sequence shown here is derived from an EMBL/GenBank/DDBJ whole genome shotgun (WGS) entry which is preliminary data.</text>
</comment>
<sequence length="68" mass="7629">MRCIHIGLLCVQTRLNARPTMSSVFRLWRRDVESHGRGLWSLLGTPEGTLLGILKDKAVHTNTMEGTP</sequence>
<evidence type="ECO:0000313" key="1">
    <source>
        <dbReference type="EMBL" id="KAF4357365.1"/>
    </source>
</evidence>
<dbReference type="Proteomes" id="UP000525078">
    <property type="component" value="Unassembled WGS sequence"/>
</dbReference>
<reference evidence="1 2" key="1">
    <citation type="journal article" date="2020" name="bioRxiv">
        <title>Sequence and annotation of 42 cannabis genomes reveals extensive copy number variation in cannabinoid synthesis and pathogen resistance genes.</title>
        <authorList>
            <person name="Mckernan K.J."/>
            <person name="Helbert Y."/>
            <person name="Kane L.T."/>
            <person name="Ebling H."/>
            <person name="Zhang L."/>
            <person name="Liu B."/>
            <person name="Eaton Z."/>
            <person name="Mclaughlin S."/>
            <person name="Kingan S."/>
            <person name="Baybayan P."/>
            <person name="Concepcion G."/>
            <person name="Jordan M."/>
            <person name="Riva A."/>
            <person name="Barbazuk W."/>
            <person name="Harkins T."/>
        </authorList>
    </citation>
    <scope>NUCLEOTIDE SEQUENCE [LARGE SCALE GENOMIC DNA]</scope>
    <source>
        <strain evidence="2">cv. Jamaican Lion 4</strain>
        <tissue evidence="1">Leaf</tissue>
    </source>
</reference>
<evidence type="ECO:0000313" key="2">
    <source>
        <dbReference type="Proteomes" id="UP000525078"/>
    </source>
</evidence>
<proteinExistence type="predicted"/>